<organism evidence="1 2">
    <name type="scientific">Turnera subulata</name>
    <dbReference type="NCBI Taxonomy" id="218843"/>
    <lineage>
        <taxon>Eukaryota</taxon>
        <taxon>Viridiplantae</taxon>
        <taxon>Streptophyta</taxon>
        <taxon>Embryophyta</taxon>
        <taxon>Tracheophyta</taxon>
        <taxon>Spermatophyta</taxon>
        <taxon>Magnoliopsida</taxon>
        <taxon>eudicotyledons</taxon>
        <taxon>Gunneridae</taxon>
        <taxon>Pentapetalae</taxon>
        <taxon>rosids</taxon>
        <taxon>fabids</taxon>
        <taxon>Malpighiales</taxon>
        <taxon>Passifloraceae</taxon>
        <taxon>Turnera</taxon>
    </lineage>
</organism>
<name>A0A9Q0JR21_9ROSI</name>
<evidence type="ECO:0000313" key="2">
    <source>
        <dbReference type="Proteomes" id="UP001141552"/>
    </source>
</evidence>
<protein>
    <recommendedName>
        <fullName evidence="3">DUF4283 domain-containing protein</fullName>
    </recommendedName>
</protein>
<gene>
    <name evidence="1" type="ORF">Tsubulata_012137</name>
</gene>
<dbReference type="AlphaFoldDB" id="A0A9Q0JR21"/>
<proteinExistence type="predicted"/>
<sequence>MGGVPAAKVDAIYYRVATRERKKEGDMGLVLEGMMEGTDNGFGFGAEKGKRIRSWIGRWVVLFFTLGWSASAWNSFTGDLLSTPTMSDRLKFTLYYESAKENTNPDGSESYAAMVDESDVKYVVQNTPWFTANFHLIIKQWLRHLTWEQSDFSSSCIWVHVHGLPLPQLNERNAERIGNLFEGMFEYEVEVDSILQTSGVLMIKTEFYVKKPLLTGFTNYFTNEWQPWVSFKYEDLSDLC</sequence>
<dbReference type="EMBL" id="JAKUCV010000529">
    <property type="protein sequence ID" value="KAJ4849675.1"/>
    <property type="molecule type" value="Genomic_DNA"/>
</dbReference>
<dbReference type="Proteomes" id="UP001141552">
    <property type="component" value="Unassembled WGS sequence"/>
</dbReference>
<keyword evidence="2" id="KW-1185">Reference proteome</keyword>
<reference evidence="1" key="2">
    <citation type="journal article" date="2023" name="Plants (Basel)">
        <title>Annotation of the Turnera subulata (Passifloraceae) Draft Genome Reveals the S-Locus Evolved after the Divergence of Turneroideae from Passifloroideae in a Stepwise Manner.</title>
        <authorList>
            <person name="Henning P.M."/>
            <person name="Roalson E.H."/>
            <person name="Mir W."/>
            <person name="McCubbin A.G."/>
            <person name="Shore J.S."/>
        </authorList>
    </citation>
    <scope>NUCLEOTIDE SEQUENCE</scope>
    <source>
        <strain evidence="1">F60SS</strain>
    </source>
</reference>
<evidence type="ECO:0000313" key="1">
    <source>
        <dbReference type="EMBL" id="KAJ4849675.1"/>
    </source>
</evidence>
<reference evidence="1" key="1">
    <citation type="submission" date="2022-02" db="EMBL/GenBank/DDBJ databases">
        <authorList>
            <person name="Henning P.M."/>
            <person name="McCubbin A.G."/>
            <person name="Shore J.S."/>
        </authorList>
    </citation>
    <scope>NUCLEOTIDE SEQUENCE</scope>
    <source>
        <strain evidence="1">F60SS</strain>
        <tissue evidence="1">Leaves</tissue>
    </source>
</reference>
<dbReference type="OrthoDB" id="1750606at2759"/>
<comment type="caution">
    <text evidence="1">The sequence shown here is derived from an EMBL/GenBank/DDBJ whole genome shotgun (WGS) entry which is preliminary data.</text>
</comment>
<accession>A0A9Q0JR21</accession>
<evidence type="ECO:0008006" key="3">
    <source>
        <dbReference type="Google" id="ProtNLM"/>
    </source>
</evidence>